<keyword evidence="6 11" id="KW-0548">Nucleotidyltransferase</keyword>
<dbReference type="HAMAP" id="MF_00244">
    <property type="entry name" value="NaMN_adenylyltr"/>
    <property type="match status" value="1"/>
</dbReference>
<proteinExistence type="inferred from homology"/>
<evidence type="ECO:0000313" key="14">
    <source>
        <dbReference type="Proteomes" id="UP000076765"/>
    </source>
</evidence>
<dbReference type="NCBIfam" id="TIGR00482">
    <property type="entry name" value="nicotinate (nicotinamide) nucleotide adenylyltransferase"/>
    <property type="match status" value="1"/>
</dbReference>
<comment type="pathway">
    <text evidence="2 11">Cofactor biosynthesis; NAD(+) biosynthesis; deamido-NAD(+) from nicotinate D-ribonucleotide: step 1/1.</text>
</comment>
<dbReference type="InterPro" id="IPR004821">
    <property type="entry name" value="Cyt_trans-like"/>
</dbReference>
<keyword evidence="4 11" id="KW-0662">Pyridine nucleotide biosynthesis</keyword>
<dbReference type="PANTHER" id="PTHR39321:SF3">
    <property type="entry name" value="PHOSPHOPANTETHEINE ADENYLYLTRANSFERASE"/>
    <property type="match status" value="1"/>
</dbReference>
<keyword evidence="9 11" id="KW-0520">NAD</keyword>
<evidence type="ECO:0000256" key="3">
    <source>
        <dbReference type="ARBA" id="ARBA00009014"/>
    </source>
</evidence>
<sequence length="234" mass="26495">MPNFCYTNSNPFNQSAMTIRAFLGGSFDPVHLSHLQMATHVHQAISQFIQNDPRGQFAQIDVSLLPTAGNPFKGKPTADTHRLEMLHLATQGTPINIDTHELTQTPPVYTINTARHLRQIYPNDRLIFIMGQDSLHALPTWKDGDEILDFVNIWAFMRGDFKPVGDLSDQVLENLTDDLGEFLPQNGRIYQDSTPITAMSSSMVRKMLTDHNPEARQFLTKMVLDYIDKHAIYA</sequence>
<evidence type="ECO:0000313" key="13">
    <source>
        <dbReference type="EMBL" id="ANB92034.1"/>
    </source>
</evidence>
<dbReference type="Pfam" id="PF01467">
    <property type="entry name" value="CTP_transf_like"/>
    <property type="match status" value="1"/>
</dbReference>
<dbReference type="SUPFAM" id="SSF52374">
    <property type="entry name" value="Nucleotidylyl transferase"/>
    <property type="match status" value="1"/>
</dbReference>
<evidence type="ECO:0000256" key="6">
    <source>
        <dbReference type="ARBA" id="ARBA00022695"/>
    </source>
</evidence>
<feature type="domain" description="Cytidyltransferase-like" evidence="12">
    <location>
        <begin position="23"/>
        <end position="206"/>
    </location>
</feature>
<dbReference type="InterPro" id="IPR014729">
    <property type="entry name" value="Rossmann-like_a/b/a_fold"/>
</dbReference>
<comment type="function">
    <text evidence="1 11">Catalyzes the reversible adenylation of nicotinate mononucleotide (NaMN) to nicotinic acid adenine dinucleotide (NaAD).</text>
</comment>
<evidence type="ECO:0000256" key="9">
    <source>
        <dbReference type="ARBA" id="ARBA00023027"/>
    </source>
</evidence>
<dbReference type="InterPro" id="IPR005248">
    <property type="entry name" value="NadD/NMNAT"/>
</dbReference>
<protein>
    <recommendedName>
        <fullName evidence="11">Probable nicotinate-nucleotide adenylyltransferase</fullName>
        <ecNumber evidence="11">2.7.7.18</ecNumber>
    </recommendedName>
    <alternativeName>
        <fullName evidence="11">Deamido-NAD(+) diphosphorylase</fullName>
    </alternativeName>
    <alternativeName>
        <fullName evidence="11">Deamido-NAD(+) pyrophosphorylase</fullName>
    </alternativeName>
    <alternativeName>
        <fullName evidence="11">Nicotinate mononucleotide adenylyltransferase</fullName>
        <shortName evidence="11">NaMN adenylyltransferase</shortName>
    </alternativeName>
</protein>
<keyword evidence="14" id="KW-1185">Reference proteome</keyword>
<evidence type="ECO:0000256" key="10">
    <source>
        <dbReference type="ARBA" id="ARBA00048721"/>
    </source>
</evidence>
<evidence type="ECO:0000256" key="11">
    <source>
        <dbReference type="HAMAP-Rule" id="MF_00244"/>
    </source>
</evidence>
<comment type="catalytic activity">
    <reaction evidence="10 11">
        <text>nicotinate beta-D-ribonucleotide + ATP + H(+) = deamido-NAD(+) + diphosphate</text>
        <dbReference type="Rhea" id="RHEA:22860"/>
        <dbReference type="ChEBI" id="CHEBI:15378"/>
        <dbReference type="ChEBI" id="CHEBI:30616"/>
        <dbReference type="ChEBI" id="CHEBI:33019"/>
        <dbReference type="ChEBI" id="CHEBI:57502"/>
        <dbReference type="ChEBI" id="CHEBI:58437"/>
        <dbReference type="EC" id="2.7.7.18"/>
    </reaction>
</comment>
<gene>
    <name evidence="11" type="primary">nadD</name>
    <name evidence="13" type="ORF">MOVS_08665</name>
</gene>
<accession>A0ABM6BED2</accession>
<dbReference type="Proteomes" id="UP000076765">
    <property type="component" value="Chromosome"/>
</dbReference>
<keyword evidence="7 11" id="KW-0547">Nucleotide-binding</keyword>
<evidence type="ECO:0000256" key="4">
    <source>
        <dbReference type="ARBA" id="ARBA00022642"/>
    </source>
</evidence>
<keyword evidence="8 11" id="KW-0067">ATP-binding</keyword>
<evidence type="ECO:0000256" key="1">
    <source>
        <dbReference type="ARBA" id="ARBA00002324"/>
    </source>
</evidence>
<comment type="similarity">
    <text evidence="3 11">Belongs to the NadD family.</text>
</comment>
<evidence type="ECO:0000256" key="2">
    <source>
        <dbReference type="ARBA" id="ARBA00005019"/>
    </source>
</evidence>
<dbReference type="Gene3D" id="3.40.50.620">
    <property type="entry name" value="HUPs"/>
    <property type="match status" value="1"/>
</dbReference>
<dbReference type="EMBL" id="CP011158">
    <property type="protein sequence ID" value="ANB92034.1"/>
    <property type="molecule type" value="Genomic_DNA"/>
</dbReference>
<evidence type="ECO:0000256" key="8">
    <source>
        <dbReference type="ARBA" id="ARBA00022840"/>
    </source>
</evidence>
<reference evidence="13 14" key="1">
    <citation type="submission" date="2015-04" db="EMBL/GenBank/DDBJ databases">
        <authorList>
            <person name="Calcutt M.J."/>
            <person name="Foecking M.F."/>
        </authorList>
    </citation>
    <scope>NUCLEOTIDE SEQUENCE [LARGE SCALE GENOMIC DNA]</scope>
    <source>
        <strain evidence="13 14">199/55</strain>
    </source>
</reference>
<evidence type="ECO:0000256" key="5">
    <source>
        <dbReference type="ARBA" id="ARBA00022679"/>
    </source>
</evidence>
<dbReference type="EC" id="2.7.7.18" evidence="11"/>
<keyword evidence="5 11" id="KW-0808">Transferase</keyword>
<organism evidence="13 14">
    <name type="scientific">Moraxella ovis</name>
    <dbReference type="NCBI Taxonomy" id="29433"/>
    <lineage>
        <taxon>Bacteria</taxon>
        <taxon>Pseudomonadati</taxon>
        <taxon>Pseudomonadota</taxon>
        <taxon>Gammaproteobacteria</taxon>
        <taxon>Moraxellales</taxon>
        <taxon>Moraxellaceae</taxon>
        <taxon>Moraxella</taxon>
    </lineage>
</organism>
<evidence type="ECO:0000259" key="12">
    <source>
        <dbReference type="Pfam" id="PF01467"/>
    </source>
</evidence>
<dbReference type="CDD" id="cd02165">
    <property type="entry name" value="NMNAT"/>
    <property type="match status" value="1"/>
</dbReference>
<name>A0ABM6BED2_9GAMM</name>
<dbReference type="PANTHER" id="PTHR39321">
    <property type="entry name" value="NICOTINATE-NUCLEOTIDE ADENYLYLTRANSFERASE-RELATED"/>
    <property type="match status" value="1"/>
</dbReference>
<evidence type="ECO:0000256" key="7">
    <source>
        <dbReference type="ARBA" id="ARBA00022741"/>
    </source>
</evidence>